<reference evidence="1 2" key="1">
    <citation type="submission" date="2016-12" db="EMBL/GenBank/DDBJ databases">
        <authorList>
            <person name="Song W.-J."/>
            <person name="Kurnit D.M."/>
        </authorList>
    </citation>
    <scope>NUCLEOTIDE SEQUENCE [LARGE SCALE GENOMIC DNA]</scope>
    <source>
        <strain evidence="1 2">DSM 19599</strain>
    </source>
</reference>
<evidence type="ECO:0000313" key="2">
    <source>
        <dbReference type="Proteomes" id="UP000186406"/>
    </source>
</evidence>
<protein>
    <submittedName>
        <fullName evidence="1">Predicted lipoprotein</fullName>
    </submittedName>
</protein>
<keyword evidence="1" id="KW-0449">Lipoprotein</keyword>
<keyword evidence="2" id="KW-1185">Reference proteome</keyword>
<dbReference type="InterPro" id="IPR036215">
    <property type="entry name" value="TM0957-like_sf"/>
</dbReference>
<dbReference type="PIRSF" id="PIRSF033535">
    <property type="entry name" value="UCP033535_plp"/>
    <property type="match status" value="1"/>
</dbReference>
<proteinExistence type="predicted"/>
<dbReference type="STRING" id="1123029.SAMN02745172_04043"/>
<accession>A0A1M7ZRT7</accession>
<gene>
    <name evidence="1" type="ORF">SAMN02745172_04043</name>
</gene>
<name>A0A1M7ZRT7_9HYPH</name>
<dbReference type="InterPro" id="IPR014582">
    <property type="entry name" value="UCP033535_lipo"/>
</dbReference>
<dbReference type="Proteomes" id="UP000186406">
    <property type="component" value="Unassembled WGS sequence"/>
</dbReference>
<organism evidence="1 2">
    <name type="scientific">Pseudoxanthobacter soli DSM 19599</name>
    <dbReference type="NCBI Taxonomy" id="1123029"/>
    <lineage>
        <taxon>Bacteria</taxon>
        <taxon>Pseudomonadati</taxon>
        <taxon>Pseudomonadota</taxon>
        <taxon>Alphaproteobacteria</taxon>
        <taxon>Hyphomicrobiales</taxon>
        <taxon>Segnochrobactraceae</taxon>
        <taxon>Pseudoxanthobacter</taxon>
    </lineage>
</organism>
<dbReference type="Pfam" id="PF10054">
    <property type="entry name" value="DUF2291"/>
    <property type="match status" value="1"/>
</dbReference>
<evidence type="ECO:0000313" key="1">
    <source>
        <dbReference type="EMBL" id="SHO67366.1"/>
    </source>
</evidence>
<dbReference type="EMBL" id="FRXO01000013">
    <property type="protein sequence ID" value="SHO67366.1"/>
    <property type="molecule type" value="Genomic_DNA"/>
</dbReference>
<dbReference type="SUPFAM" id="SSF141318">
    <property type="entry name" value="TM0957-like"/>
    <property type="match status" value="1"/>
</dbReference>
<dbReference type="RefSeq" id="WP_073632104.1">
    <property type="nucleotide sequence ID" value="NZ_FRXO01000013.1"/>
</dbReference>
<dbReference type="AlphaFoldDB" id="A0A1M7ZRT7"/>
<sequence length="207" mass="21146">MAALVLAVTCATLQGCKIISIADETAAEQAKGAGITGRAAQAWTGEGAAYFAKAAKPVTEVLPAIRANLDDAGRTYGYRQAAEGAPWTFVVSGSGTVKAKNTQSRAGTLVVTLDGADPATDVTLQIGPVVRGNAVRDSLPFISFKDFENQLDYADMGKALNAEALKAIEGPAATLEAGGKVDFVGVISLSSSSEKVLITPVSLKAGT</sequence>